<dbReference type="Pfam" id="PF13279">
    <property type="entry name" value="4HBT_2"/>
    <property type="match status" value="1"/>
</dbReference>
<dbReference type="SUPFAM" id="SSF54637">
    <property type="entry name" value="Thioesterase/thiol ester dehydrase-isomerase"/>
    <property type="match status" value="1"/>
</dbReference>
<organism evidence="2">
    <name type="scientific">Bionectria ochroleuca</name>
    <name type="common">Gliocladium roseum</name>
    <dbReference type="NCBI Taxonomy" id="29856"/>
    <lineage>
        <taxon>Eukaryota</taxon>
        <taxon>Fungi</taxon>
        <taxon>Dikarya</taxon>
        <taxon>Ascomycota</taxon>
        <taxon>Pezizomycotina</taxon>
        <taxon>Sordariomycetes</taxon>
        <taxon>Hypocreomycetidae</taxon>
        <taxon>Hypocreales</taxon>
        <taxon>Bionectriaceae</taxon>
        <taxon>Clonostachys</taxon>
    </lineage>
</organism>
<protein>
    <submittedName>
        <fullName evidence="2">Uncharacterized protein</fullName>
    </submittedName>
</protein>
<gene>
    <name evidence="2" type="ORF">BN869_000008357_1</name>
</gene>
<sequence>MKSKPQSRLAESAYCSPYTRAGAPQPGPHADPYAPLREKALSTLEKMGYDPKTMIEHGVLWAEHQDPFGHVKQSQYMAFLGTCFHRVMESYDEFLSEEEYEGMVNGKTVIPAVRKYDLDIRRQVKYPDSLIAAYRQERIEPTRNHGVTSLFSLQQQAIVAEVKGYVTYVDVKTGRPVDINTLGGNWPLLYEGFSQKSADAMARKKKWDEERESRISKI</sequence>
<feature type="region of interest" description="Disordered" evidence="1">
    <location>
        <begin position="1"/>
        <end position="33"/>
    </location>
</feature>
<dbReference type="AlphaFoldDB" id="A0A0B7K560"/>
<accession>A0A0B7K560</accession>
<dbReference type="Gene3D" id="3.10.129.10">
    <property type="entry name" value="Hotdog Thioesterase"/>
    <property type="match status" value="1"/>
</dbReference>
<dbReference type="EMBL" id="CDPU01000028">
    <property type="protein sequence ID" value="CEO52299.1"/>
    <property type="molecule type" value="Genomic_DNA"/>
</dbReference>
<name>A0A0B7K560_BIOOC</name>
<evidence type="ECO:0000256" key="1">
    <source>
        <dbReference type="SAM" id="MobiDB-lite"/>
    </source>
</evidence>
<reference evidence="2" key="1">
    <citation type="submission" date="2015-01" db="EMBL/GenBank/DDBJ databases">
        <authorList>
            <person name="Durling Mikael"/>
        </authorList>
    </citation>
    <scope>NUCLEOTIDE SEQUENCE</scope>
</reference>
<evidence type="ECO:0000313" key="2">
    <source>
        <dbReference type="EMBL" id="CEO52299.1"/>
    </source>
</evidence>
<dbReference type="InterPro" id="IPR029069">
    <property type="entry name" value="HotDog_dom_sf"/>
</dbReference>
<proteinExistence type="predicted"/>